<dbReference type="Pfam" id="PF02330">
    <property type="entry name" value="MAM33"/>
    <property type="match status" value="1"/>
</dbReference>
<gene>
    <name evidence="2" type="ORF">WHR41_08985</name>
</gene>
<reference evidence="2 3" key="1">
    <citation type="journal article" date="2020" name="Microbiol. Resour. Announc.">
        <title>Draft Genome Sequence of a Cladosporium Species Isolated from the Mesophotic Ascidian Didemnum maculosum.</title>
        <authorList>
            <person name="Gioti A."/>
            <person name="Siaperas R."/>
            <person name="Nikolaivits E."/>
            <person name="Le Goff G."/>
            <person name="Ouazzani J."/>
            <person name="Kotoulas G."/>
            <person name="Topakas E."/>
        </authorList>
    </citation>
    <scope>NUCLEOTIDE SEQUENCE [LARGE SCALE GENOMIC DNA]</scope>
    <source>
        <strain evidence="2 3">TM138-S3</strain>
    </source>
</reference>
<comment type="caution">
    <text evidence="2">The sequence shown here is derived from an EMBL/GenBank/DDBJ whole genome shotgun (WGS) entry which is preliminary data.</text>
</comment>
<dbReference type="GeneID" id="96010427"/>
<proteinExistence type="predicted"/>
<dbReference type="EMBL" id="JAAQHG020000054">
    <property type="protein sequence ID" value="KAL1582294.1"/>
    <property type="molecule type" value="Genomic_DNA"/>
</dbReference>
<name>A0AB34KBA6_9PEZI</name>
<feature type="region of interest" description="Disordered" evidence="1">
    <location>
        <begin position="199"/>
        <end position="246"/>
    </location>
</feature>
<dbReference type="PANTHER" id="PTHR10826">
    <property type="entry name" value="COMPLEMENT COMPONENT 1"/>
    <property type="match status" value="1"/>
</dbReference>
<dbReference type="GO" id="GO:0005759">
    <property type="term" value="C:mitochondrial matrix"/>
    <property type="evidence" value="ECO:0007669"/>
    <property type="project" value="InterPro"/>
</dbReference>
<dbReference type="InterPro" id="IPR036561">
    <property type="entry name" value="MAM33_sf"/>
</dbReference>
<sequence length="364" mass="40199">MPPYVTSKTSTPPIHLAFIQRLIETHPNWTQQHLRPSQYPQLVHKPNISKMHSFRALARAAPRATARLTATSARASIRPAFTSSIKTQAPRALTAAFSTSRPAFDASAQELAAKLTSELQLESENADSSQTASDSNVQNFLSRTDWQLHDVDGEQIVKLSRKFEDELIEVRFTIADFNNPYPEEDADEALYDEEMELGDAQSGGANTKGAINQGNSRDGNFKVAPEDNIAPGDREGLADEEDNSEPAFPANVNVLISRPSKKNAGALRINLVSDSGSFQVNSVTHLPSADIPEAQIAEAPLTGEKMYSGPPFPQLDEDLQALLETYLNERGVDTELAMFIPEYIDVKEQKEYLGWLKKVKDFVE</sequence>
<accession>A0AB34KBA6</accession>
<evidence type="ECO:0000313" key="3">
    <source>
        <dbReference type="Proteomes" id="UP000803884"/>
    </source>
</evidence>
<evidence type="ECO:0000256" key="1">
    <source>
        <dbReference type="SAM" id="MobiDB-lite"/>
    </source>
</evidence>
<dbReference type="SUPFAM" id="SSF54529">
    <property type="entry name" value="Mitochondrial glycoprotein MAM33-like"/>
    <property type="match status" value="1"/>
</dbReference>
<evidence type="ECO:0000313" key="2">
    <source>
        <dbReference type="EMBL" id="KAL1582294.1"/>
    </source>
</evidence>
<protein>
    <submittedName>
        <fullName evidence="2">Uncharacterized protein</fullName>
    </submittedName>
</protein>
<dbReference type="InterPro" id="IPR003428">
    <property type="entry name" value="MAM33"/>
</dbReference>
<keyword evidence="3" id="KW-1185">Reference proteome</keyword>
<dbReference type="PANTHER" id="PTHR10826:SF1">
    <property type="entry name" value="COMPLEMENT COMPONENT 1 Q SUBCOMPONENT-BINDING PROTEIN, MITOCHONDRIAL"/>
    <property type="match status" value="1"/>
</dbReference>
<feature type="compositionally biased region" description="Polar residues" evidence="1">
    <location>
        <begin position="203"/>
        <end position="218"/>
    </location>
</feature>
<organism evidence="2 3">
    <name type="scientific">Cladosporium halotolerans</name>
    <dbReference type="NCBI Taxonomy" id="1052096"/>
    <lineage>
        <taxon>Eukaryota</taxon>
        <taxon>Fungi</taxon>
        <taxon>Dikarya</taxon>
        <taxon>Ascomycota</taxon>
        <taxon>Pezizomycotina</taxon>
        <taxon>Dothideomycetes</taxon>
        <taxon>Dothideomycetidae</taxon>
        <taxon>Cladosporiales</taxon>
        <taxon>Cladosporiaceae</taxon>
        <taxon>Cladosporium</taxon>
    </lineage>
</organism>
<dbReference type="Proteomes" id="UP000803884">
    <property type="component" value="Unassembled WGS sequence"/>
</dbReference>
<dbReference type="Gene3D" id="3.10.280.10">
    <property type="entry name" value="Mitochondrial glycoprotein"/>
    <property type="match status" value="1"/>
</dbReference>
<dbReference type="RefSeq" id="XP_069225401.1">
    <property type="nucleotide sequence ID" value="XM_069377589.1"/>
</dbReference>
<dbReference type="AlphaFoldDB" id="A0AB34KBA6"/>
<dbReference type="GO" id="GO:0042256">
    <property type="term" value="P:cytosolic ribosome assembly"/>
    <property type="evidence" value="ECO:0007669"/>
    <property type="project" value="TreeGrafter"/>
</dbReference>